<comment type="caution">
    <text evidence="16">The sequence shown here is derived from an EMBL/GenBank/DDBJ whole genome shotgun (WGS) entry which is preliminary data.</text>
</comment>
<comment type="function">
    <text evidence="13">Interacts with EME1 to form a DNA structure-specific endonuclease with substrate preference for branched DNA structures with a 5'-end at the branch nick. Typical substrates include 3'-flap structures, D-loops, replication forks and nicked Holliday junctions. May be required in mitosis for the processing of stalled or collapsed replication fork intermediates. May be required in meiosis for the repair of meiosis-specific double strand breaks subsequent to single-end invasion (SEI).</text>
</comment>
<dbReference type="Pfam" id="PF14716">
    <property type="entry name" value="HHH_8"/>
    <property type="match status" value="1"/>
</dbReference>
<comment type="subcellular location">
    <subcellularLocation>
        <location evidence="2 13">Nucleus</location>
    </subcellularLocation>
</comment>
<dbReference type="GO" id="GO:0046872">
    <property type="term" value="F:metal ion binding"/>
    <property type="evidence" value="ECO:0007669"/>
    <property type="project" value="UniProtKB-UniRule"/>
</dbReference>
<evidence type="ECO:0000256" key="10">
    <source>
        <dbReference type="ARBA" id="ARBA00023172"/>
    </source>
</evidence>
<dbReference type="FunFam" id="3.40.50.10130:FF:000003">
    <property type="entry name" value="Crossover junction endonuclease MUS81"/>
    <property type="match status" value="1"/>
</dbReference>
<evidence type="ECO:0000256" key="3">
    <source>
        <dbReference type="ARBA" id="ARBA00010015"/>
    </source>
</evidence>
<evidence type="ECO:0000256" key="14">
    <source>
        <dbReference type="SAM" id="MobiDB-lite"/>
    </source>
</evidence>
<keyword evidence="11 13" id="KW-0234">DNA repair</keyword>
<dbReference type="GO" id="GO:0003677">
    <property type="term" value="F:DNA binding"/>
    <property type="evidence" value="ECO:0007669"/>
    <property type="project" value="UniProtKB-UniRule"/>
</dbReference>
<dbReference type="SUPFAM" id="SSF52980">
    <property type="entry name" value="Restriction endonuclease-like"/>
    <property type="match status" value="1"/>
</dbReference>
<dbReference type="Proteomes" id="UP000440578">
    <property type="component" value="Unassembled WGS sequence"/>
</dbReference>
<feature type="region of interest" description="Disordered" evidence="14">
    <location>
        <begin position="185"/>
        <end position="215"/>
    </location>
</feature>
<dbReference type="SUPFAM" id="SSF47802">
    <property type="entry name" value="DNA polymerase beta, N-terminal domain-like"/>
    <property type="match status" value="1"/>
</dbReference>
<name>A0A6A4VR51_AMPAM</name>
<evidence type="ECO:0000256" key="2">
    <source>
        <dbReference type="ARBA" id="ARBA00004123"/>
    </source>
</evidence>
<keyword evidence="7 13" id="KW-0227">DNA damage</keyword>
<protein>
    <recommendedName>
        <fullName evidence="13">Crossover junction endonuclease MUS81</fullName>
        <ecNumber evidence="13">3.1.22.-</ecNumber>
    </recommendedName>
</protein>
<dbReference type="CDD" id="cd21036">
    <property type="entry name" value="WH_MUS81"/>
    <property type="match status" value="1"/>
</dbReference>
<dbReference type="EC" id="3.1.22.-" evidence="13"/>
<comment type="subunit">
    <text evidence="13">Interacts with EME1.</text>
</comment>
<reference evidence="16 17" key="1">
    <citation type="submission" date="2019-07" db="EMBL/GenBank/DDBJ databases">
        <title>Draft genome assembly of a fouling barnacle, Amphibalanus amphitrite (Darwin, 1854): The first reference genome for Thecostraca.</title>
        <authorList>
            <person name="Kim W."/>
        </authorList>
    </citation>
    <scope>NUCLEOTIDE SEQUENCE [LARGE SCALE GENOMIC DNA]</scope>
    <source>
        <strain evidence="16">SNU_AA5</strain>
        <tissue evidence="16">Soma without cirri and trophi</tissue>
    </source>
</reference>
<dbReference type="GO" id="GO:0031573">
    <property type="term" value="P:mitotic intra-S DNA damage checkpoint signaling"/>
    <property type="evidence" value="ECO:0007669"/>
    <property type="project" value="TreeGrafter"/>
</dbReference>
<feature type="compositionally biased region" description="Basic and acidic residues" evidence="14">
    <location>
        <begin position="361"/>
        <end position="374"/>
    </location>
</feature>
<feature type="domain" description="ERCC4" evidence="15">
    <location>
        <begin position="389"/>
        <end position="496"/>
    </location>
</feature>
<dbReference type="InterPro" id="IPR042530">
    <property type="entry name" value="EME1/EME2_C"/>
</dbReference>
<dbReference type="EMBL" id="VIIS01001545">
    <property type="protein sequence ID" value="KAF0296685.1"/>
    <property type="molecule type" value="Genomic_DNA"/>
</dbReference>
<dbReference type="GO" id="GO:0000712">
    <property type="term" value="P:resolution of meiotic recombination intermediates"/>
    <property type="evidence" value="ECO:0007669"/>
    <property type="project" value="TreeGrafter"/>
</dbReference>
<dbReference type="OrthoDB" id="5963188at2759"/>
<evidence type="ECO:0000256" key="7">
    <source>
        <dbReference type="ARBA" id="ARBA00022763"/>
    </source>
</evidence>
<evidence type="ECO:0000256" key="6">
    <source>
        <dbReference type="ARBA" id="ARBA00022759"/>
    </source>
</evidence>
<keyword evidence="6 13" id="KW-0255">Endonuclease</keyword>
<evidence type="ECO:0000259" key="15">
    <source>
        <dbReference type="SMART" id="SM00891"/>
    </source>
</evidence>
<evidence type="ECO:0000256" key="13">
    <source>
        <dbReference type="RuleBase" id="RU369042"/>
    </source>
</evidence>
<evidence type="ECO:0000256" key="11">
    <source>
        <dbReference type="ARBA" id="ARBA00023204"/>
    </source>
</evidence>
<dbReference type="InterPro" id="IPR027421">
    <property type="entry name" value="DNA_pol_lamdba_lyase_dom_sf"/>
</dbReference>
<dbReference type="InterPro" id="IPR047416">
    <property type="entry name" value="XPF_nuclease_Mus81"/>
</dbReference>
<feature type="compositionally biased region" description="Low complexity" evidence="14">
    <location>
        <begin position="193"/>
        <end position="213"/>
    </location>
</feature>
<dbReference type="GO" id="GO:0048257">
    <property type="term" value="F:3'-flap endonuclease activity"/>
    <property type="evidence" value="ECO:0007669"/>
    <property type="project" value="TreeGrafter"/>
</dbReference>
<sequence>MRYLTLPYLAVVGFMALKSLRQYPLPLTSGKSCNILKGFGATLCARLDQRLQEHIEEHGRFGPGKRGRPAGEYRPKPGSGGFALLVALRRHEKQQGYAGFLRKAALQEAAQPLCNASLTLPEAGGYYTAWSTMGTLVKRKLVRREGNPARFSLTDVGREVADRLDSSPWTLPSQRDCFDRLTGMSPPSDCTGSSPVRVAPPVAASSSRPAEPRTVPQRLLSDTVAPSTDRLMYQYISSAGAAVRSKDDAQVSVDGGRVGFLVRCRRDELDASGRTYWTDPDRPERDGIVHVFLSDADCAEECPSGSLSGPSPPPPAAARQTKLHDMSDSDSDDEQRPTPSASVSRPVVVEDWRPAAPTVSTERRPPEPAAEPRDFTPSVVLRPGTFDVVLCVDNQETSGKSGPGACLRTYRDVVLAELQKNGVVADVRKLSVGDFLWVARPRTGKQPEELILPYIVERKRLDDLASSIRDSRYREQKFRLKRCGVPNVIYLAEAMGTGPRARSVGLPESTLQQALANCQVVDGFRVKWTADQRETAAFLTSNDTPPATAIPGGCKTVAPDHGAGMGQERFRCPLDGWVVHFHPDSLNYRQLEGCPREQLPAGPPSAGGPERLQLFSEFHQLSAKRQRLTARDMFAKMLLQLSGLSADKAAAIVAVYPTVTRLLEAYAGCGSQAEAEKLLAPLRADRSGRPVGAAISKAVYHLYSDRQLT</sequence>
<keyword evidence="4 13" id="KW-0540">Nuclease</keyword>
<dbReference type="Gene3D" id="1.10.150.670">
    <property type="entry name" value="Crossover junction endonuclease EME1, DNA-binding domain"/>
    <property type="match status" value="1"/>
</dbReference>
<dbReference type="InterPro" id="IPR033309">
    <property type="entry name" value="Mus81"/>
</dbReference>
<keyword evidence="12 13" id="KW-0539">Nucleus</keyword>
<keyword evidence="10 13" id="KW-0233">DNA recombination</keyword>
<dbReference type="SMART" id="SM00891">
    <property type="entry name" value="ERCC4"/>
    <property type="match status" value="2"/>
</dbReference>
<comment type="similarity">
    <text evidence="3 13">Belongs to the XPF family.</text>
</comment>
<dbReference type="Gene3D" id="1.10.150.110">
    <property type="entry name" value="DNA polymerase beta, N-terminal domain-like"/>
    <property type="match status" value="1"/>
</dbReference>
<dbReference type="InterPro" id="IPR011335">
    <property type="entry name" value="Restrct_endonuc-II-like"/>
</dbReference>
<dbReference type="PANTHER" id="PTHR13451">
    <property type="entry name" value="CLASS II CROSSOVER JUNCTION ENDONUCLEASE MUS81"/>
    <property type="match status" value="1"/>
</dbReference>
<evidence type="ECO:0000256" key="9">
    <source>
        <dbReference type="ARBA" id="ARBA00022842"/>
    </source>
</evidence>
<evidence type="ECO:0000256" key="1">
    <source>
        <dbReference type="ARBA" id="ARBA00001946"/>
    </source>
</evidence>
<dbReference type="Gene3D" id="1.10.10.10">
    <property type="entry name" value="Winged helix-like DNA-binding domain superfamily/Winged helix DNA-binding domain"/>
    <property type="match status" value="1"/>
</dbReference>
<feature type="domain" description="ERCC4" evidence="15">
    <location>
        <begin position="527"/>
        <end position="667"/>
    </location>
</feature>
<dbReference type="GO" id="GO:0008821">
    <property type="term" value="F:crossover junction DNA endonuclease activity"/>
    <property type="evidence" value="ECO:0007669"/>
    <property type="project" value="UniProtKB-UniRule"/>
</dbReference>
<dbReference type="CDD" id="cd20074">
    <property type="entry name" value="XPF_nuclease_Mus81"/>
    <property type="match status" value="1"/>
</dbReference>
<dbReference type="InterPro" id="IPR010996">
    <property type="entry name" value="HHH_MUS81"/>
</dbReference>
<keyword evidence="9 13" id="KW-0460">Magnesium</keyword>
<proteinExistence type="inferred from homology"/>
<evidence type="ECO:0000256" key="4">
    <source>
        <dbReference type="ARBA" id="ARBA00022722"/>
    </source>
</evidence>
<evidence type="ECO:0000256" key="5">
    <source>
        <dbReference type="ARBA" id="ARBA00022723"/>
    </source>
</evidence>
<dbReference type="Gene3D" id="3.40.50.10130">
    <property type="match status" value="1"/>
</dbReference>
<gene>
    <name evidence="16" type="primary">mus81</name>
    <name evidence="16" type="ORF">FJT64_005914</name>
</gene>
<evidence type="ECO:0000313" key="16">
    <source>
        <dbReference type="EMBL" id="KAF0296685.1"/>
    </source>
</evidence>
<organism evidence="16 17">
    <name type="scientific">Amphibalanus amphitrite</name>
    <name type="common">Striped barnacle</name>
    <name type="synonym">Balanus amphitrite</name>
    <dbReference type="NCBI Taxonomy" id="1232801"/>
    <lineage>
        <taxon>Eukaryota</taxon>
        <taxon>Metazoa</taxon>
        <taxon>Ecdysozoa</taxon>
        <taxon>Arthropoda</taxon>
        <taxon>Crustacea</taxon>
        <taxon>Multicrustacea</taxon>
        <taxon>Cirripedia</taxon>
        <taxon>Thoracica</taxon>
        <taxon>Thoracicalcarea</taxon>
        <taxon>Balanomorpha</taxon>
        <taxon>Balanoidea</taxon>
        <taxon>Balanidae</taxon>
        <taxon>Amphibalaninae</taxon>
        <taxon>Amphibalanus</taxon>
    </lineage>
</organism>
<comment type="cofactor">
    <cofactor evidence="1 13">
        <name>Mg(2+)</name>
        <dbReference type="ChEBI" id="CHEBI:18420"/>
    </cofactor>
</comment>
<dbReference type="Pfam" id="PF21292">
    <property type="entry name" value="EME1-MUS81_C"/>
    <property type="match status" value="1"/>
</dbReference>
<keyword evidence="5 13" id="KW-0479">Metal-binding</keyword>
<accession>A0A6A4VR51</accession>
<evidence type="ECO:0000256" key="12">
    <source>
        <dbReference type="ARBA" id="ARBA00023242"/>
    </source>
</evidence>
<dbReference type="AlphaFoldDB" id="A0A6A4VR51"/>
<dbReference type="Pfam" id="PF21136">
    <property type="entry name" value="WHD_MUS81"/>
    <property type="match status" value="1"/>
</dbReference>
<dbReference type="PANTHER" id="PTHR13451:SF0">
    <property type="entry name" value="CROSSOVER JUNCTION ENDONUCLEASE MUS81"/>
    <property type="match status" value="1"/>
</dbReference>
<dbReference type="FunFam" id="1.10.10.10:FF:000307">
    <property type="entry name" value="Crossover junction endonuclease MUS81"/>
    <property type="match status" value="1"/>
</dbReference>
<dbReference type="GO" id="GO:0005634">
    <property type="term" value="C:nucleus"/>
    <property type="evidence" value="ECO:0007669"/>
    <property type="project" value="UniProtKB-SubCell"/>
</dbReference>
<dbReference type="InterPro" id="IPR036388">
    <property type="entry name" value="WH-like_DNA-bd_sf"/>
</dbReference>
<dbReference type="GO" id="GO:0006308">
    <property type="term" value="P:DNA catabolic process"/>
    <property type="evidence" value="ECO:0007669"/>
    <property type="project" value="UniProtKB-UniRule"/>
</dbReference>
<keyword evidence="17" id="KW-1185">Reference proteome</keyword>
<dbReference type="GO" id="GO:0048476">
    <property type="term" value="C:Holliday junction resolvase complex"/>
    <property type="evidence" value="ECO:0007669"/>
    <property type="project" value="UniProtKB-UniRule"/>
</dbReference>
<feature type="region of interest" description="Disordered" evidence="14">
    <location>
        <begin position="300"/>
        <end position="378"/>
    </location>
</feature>
<keyword evidence="8 13" id="KW-0378">Hydrolase</keyword>
<dbReference type="GO" id="GO:0000727">
    <property type="term" value="P:double-strand break repair via break-induced replication"/>
    <property type="evidence" value="ECO:0007669"/>
    <property type="project" value="UniProtKB-UniRule"/>
</dbReference>
<evidence type="ECO:0000256" key="8">
    <source>
        <dbReference type="ARBA" id="ARBA00022801"/>
    </source>
</evidence>
<dbReference type="Pfam" id="PF02732">
    <property type="entry name" value="ERCC4"/>
    <property type="match status" value="1"/>
</dbReference>
<evidence type="ECO:0000313" key="17">
    <source>
        <dbReference type="Proteomes" id="UP000440578"/>
    </source>
</evidence>
<dbReference type="InterPro" id="IPR006166">
    <property type="entry name" value="ERCC4_domain"/>
</dbReference>
<dbReference type="InterPro" id="IPR047417">
    <property type="entry name" value="WHD_MUS81"/>
</dbReference>